<dbReference type="EMBL" id="JBBBZM010000276">
    <property type="protein sequence ID" value="KAL0631241.1"/>
    <property type="molecule type" value="Genomic_DNA"/>
</dbReference>
<accession>A0ABR3G6N5</accession>
<gene>
    <name evidence="1" type="ORF">Q9L58_009895</name>
</gene>
<name>A0ABR3G6N5_9PEZI</name>
<dbReference type="Proteomes" id="UP001447188">
    <property type="component" value="Unassembled WGS sequence"/>
</dbReference>
<proteinExistence type="predicted"/>
<sequence length="212" mass="24737">MARRPGHENSVLYRILCTDQDNDSYQSPEEQEATNAIYRRALNATSATGGMEILRTEVPEDWRRYRRNMESWMAEKHGHTKDALPLFESWVEEALAIEEGDNGEADFEYKILRDLWLADQGKNSKGEQIPHYNVERRREMWRSRVKSLAADKETAVGQVVEDAEVEDEVHRYPIGWKKCDNAGVVYLYDWKGDEIRVIERLPERDCNNSGEE</sequence>
<keyword evidence="2" id="KW-1185">Reference proteome</keyword>
<organism evidence="1 2">
    <name type="scientific">Discina gigas</name>
    <dbReference type="NCBI Taxonomy" id="1032678"/>
    <lineage>
        <taxon>Eukaryota</taxon>
        <taxon>Fungi</taxon>
        <taxon>Dikarya</taxon>
        <taxon>Ascomycota</taxon>
        <taxon>Pezizomycotina</taxon>
        <taxon>Pezizomycetes</taxon>
        <taxon>Pezizales</taxon>
        <taxon>Discinaceae</taxon>
        <taxon>Discina</taxon>
    </lineage>
</organism>
<evidence type="ECO:0000313" key="1">
    <source>
        <dbReference type="EMBL" id="KAL0631241.1"/>
    </source>
</evidence>
<evidence type="ECO:0000313" key="2">
    <source>
        <dbReference type="Proteomes" id="UP001447188"/>
    </source>
</evidence>
<comment type="caution">
    <text evidence="1">The sequence shown here is derived from an EMBL/GenBank/DDBJ whole genome shotgun (WGS) entry which is preliminary data.</text>
</comment>
<protein>
    <submittedName>
        <fullName evidence="1">Uncharacterized protein</fullName>
    </submittedName>
</protein>
<reference evidence="1 2" key="1">
    <citation type="submission" date="2024-02" db="EMBL/GenBank/DDBJ databases">
        <title>Discinaceae phylogenomics.</title>
        <authorList>
            <person name="Dirks A.C."/>
            <person name="James T.Y."/>
        </authorList>
    </citation>
    <scope>NUCLEOTIDE SEQUENCE [LARGE SCALE GENOMIC DNA]</scope>
    <source>
        <strain evidence="1 2">ACD0624</strain>
    </source>
</reference>